<evidence type="ECO:0000259" key="15">
    <source>
        <dbReference type="PROSITE" id="PS00907"/>
    </source>
</evidence>
<keyword evidence="9" id="KW-0456">Lyase</keyword>
<dbReference type="GO" id="GO:0006782">
    <property type="term" value="P:protoporphyrinogen IX biosynthetic process"/>
    <property type="evidence" value="ECO:0007669"/>
    <property type="project" value="UniProtKB-UniPathway"/>
</dbReference>
<comment type="pathway">
    <text evidence="2">Porphyrin-containing compound metabolism; protoporphyrin-IX biosynthesis; coproporphyrinogen-III from 5-aminolevulinate: step 4/4.</text>
</comment>
<evidence type="ECO:0000256" key="8">
    <source>
        <dbReference type="ARBA" id="ARBA00022793"/>
    </source>
</evidence>
<comment type="subunit">
    <text evidence="4">Homodimer.</text>
</comment>
<evidence type="ECO:0000256" key="4">
    <source>
        <dbReference type="ARBA" id="ARBA00011738"/>
    </source>
</evidence>
<dbReference type="PROSITE" id="PS00907">
    <property type="entry name" value="UROD_2"/>
    <property type="match status" value="1"/>
</dbReference>
<evidence type="ECO:0000313" key="16">
    <source>
        <dbReference type="EMBL" id="GBG32058.1"/>
    </source>
</evidence>
<comment type="catalytic activity">
    <reaction evidence="12">
        <text>uroporphyrinogen I + 4 H(+) = coproporphyrinogen I + 4 CO2</text>
        <dbReference type="Rhea" id="RHEA:31239"/>
        <dbReference type="ChEBI" id="CHEBI:15378"/>
        <dbReference type="ChEBI" id="CHEBI:16526"/>
        <dbReference type="ChEBI" id="CHEBI:62626"/>
        <dbReference type="ChEBI" id="CHEBI:62631"/>
    </reaction>
    <physiologicalReaction direction="left-to-right" evidence="12">
        <dbReference type="Rhea" id="RHEA:31240"/>
    </physiologicalReaction>
</comment>
<sequence length="445" mass="48631">MAPSSDAGQTSWASLTLAVGVGAVLGAAAAVAAAKTSGVEISEFGKAPKGAATAGRLKPDESGAMAAGRRKVKRVPVEDFPPAKNDLLLRAARGEETERVPVWMHRQAGRYLPEFRELRKHADFFTMCQDPELATEVTLQPLERFPTLDAVIVFSDILVIPQAMGMEVQMVPGRGPVFPDRLVDPADLDRLNFKPDMEKTLGYVYDVVNLTRQRVKARVPVIGFSGAPFTLMGYMIEGGGSKTMSKVKAWLYCHPEASKKLLQALTDIIIEYLVGKVRAGAQLLEVFESSGGDLGPELYDEFSHPYLCQIATKVKAELRAQGLPEVPMTVFARNVRHEGALEKLADSEYDTLSLDWNILPEVARRRVSIKKASLQGNLDPCALYASPDRIRALVQDMVKGFGTQRYIANLGHGMLPDHDPEHAHALILAVQEVSAEMNKKTSQAN</sequence>
<dbReference type="UniPathway" id="UPA00251">
    <property type="reaction ID" value="UER00321"/>
</dbReference>
<evidence type="ECO:0000313" key="17">
    <source>
        <dbReference type="Proteomes" id="UP000241890"/>
    </source>
</evidence>
<dbReference type="Pfam" id="PF01208">
    <property type="entry name" value="URO-D"/>
    <property type="match status" value="1"/>
</dbReference>
<evidence type="ECO:0000256" key="2">
    <source>
        <dbReference type="ARBA" id="ARBA00004804"/>
    </source>
</evidence>
<proteinExistence type="inferred from homology"/>
<accession>A0A2R5GQM3</accession>
<comment type="similarity">
    <text evidence="3">Belongs to the uroporphyrinogen decarboxylase family.</text>
</comment>
<evidence type="ECO:0000256" key="12">
    <source>
        <dbReference type="ARBA" id="ARBA00047341"/>
    </source>
</evidence>
<dbReference type="PANTHER" id="PTHR21091">
    <property type="entry name" value="METHYLTETRAHYDROFOLATE:HOMOCYSTEINE METHYLTRANSFERASE RELATED"/>
    <property type="match status" value="1"/>
</dbReference>
<evidence type="ECO:0000256" key="1">
    <source>
        <dbReference type="ARBA" id="ARBA00004514"/>
    </source>
</evidence>
<evidence type="ECO:0000256" key="5">
    <source>
        <dbReference type="ARBA" id="ARBA00012288"/>
    </source>
</evidence>
<dbReference type="PANTHER" id="PTHR21091:SF169">
    <property type="entry name" value="UROPORPHYRINOGEN DECARBOXYLASE"/>
    <property type="match status" value="1"/>
</dbReference>
<dbReference type="EMBL" id="BEYU01000114">
    <property type="protein sequence ID" value="GBG32058.1"/>
    <property type="molecule type" value="Genomic_DNA"/>
</dbReference>
<dbReference type="NCBIfam" id="TIGR01464">
    <property type="entry name" value="hemE"/>
    <property type="match status" value="1"/>
</dbReference>
<dbReference type="Gene3D" id="3.20.20.210">
    <property type="match status" value="1"/>
</dbReference>
<comment type="function">
    <text evidence="11">Catalyzes the sequential decarboxylation of the four acetate side chains of uroporphyrinogen to form coproporphyrinogen and participates in the fifth step in the heme biosynthetic pathway. Isomer I or isomer III of uroporphyrinogen may serve as substrate, but only coproporphyrinogen III can ultimately be converted to heme. In vitro also decarboxylates pentacarboxylate porphyrinogen I.</text>
</comment>
<dbReference type="InterPro" id="IPR006361">
    <property type="entry name" value="Uroporphyrinogen_deCO2ase_HemE"/>
</dbReference>
<dbReference type="Proteomes" id="UP000241890">
    <property type="component" value="Unassembled WGS sequence"/>
</dbReference>
<feature type="domain" description="Uroporphyrinogen decarboxylase (URO-D)" evidence="15">
    <location>
        <begin position="222"/>
        <end position="238"/>
    </location>
</feature>
<dbReference type="InterPro" id="IPR038071">
    <property type="entry name" value="UROD/MetE-like_sf"/>
</dbReference>
<dbReference type="InParanoid" id="A0A2R5GQM3"/>
<dbReference type="FunFam" id="3.20.20.210:FF:000008">
    <property type="entry name" value="Uroporphyrinogen decarboxylase"/>
    <property type="match status" value="1"/>
</dbReference>
<reference evidence="16 17" key="1">
    <citation type="submission" date="2017-12" db="EMBL/GenBank/DDBJ databases">
        <title>Sequencing, de novo assembly and annotation of complete genome of a new Thraustochytrid species, strain FCC1311.</title>
        <authorList>
            <person name="Sedici K."/>
            <person name="Godart F."/>
            <person name="Aiese Cigliano R."/>
            <person name="Sanseverino W."/>
            <person name="Barakat M."/>
            <person name="Ortet P."/>
            <person name="Marechal E."/>
            <person name="Cagnac O."/>
            <person name="Amato A."/>
        </authorList>
    </citation>
    <scope>NUCLEOTIDE SEQUENCE [LARGE SCALE GENOMIC DNA]</scope>
</reference>
<evidence type="ECO:0000256" key="3">
    <source>
        <dbReference type="ARBA" id="ARBA00009935"/>
    </source>
</evidence>
<dbReference type="GO" id="GO:0004853">
    <property type="term" value="F:uroporphyrinogen decarboxylase activity"/>
    <property type="evidence" value="ECO:0007669"/>
    <property type="project" value="UniProtKB-EC"/>
</dbReference>
<evidence type="ECO:0000256" key="9">
    <source>
        <dbReference type="ARBA" id="ARBA00023239"/>
    </source>
</evidence>
<evidence type="ECO:0000256" key="10">
    <source>
        <dbReference type="ARBA" id="ARBA00023244"/>
    </source>
</evidence>
<dbReference type="HAMAP" id="MF_00218">
    <property type="entry name" value="URO_D"/>
    <property type="match status" value="1"/>
</dbReference>
<evidence type="ECO:0000256" key="6">
    <source>
        <dbReference type="ARBA" id="ARBA00014308"/>
    </source>
</evidence>
<evidence type="ECO:0000256" key="14">
    <source>
        <dbReference type="SAM" id="MobiDB-lite"/>
    </source>
</evidence>
<organism evidence="16 17">
    <name type="scientific">Hondaea fermentalgiana</name>
    <dbReference type="NCBI Taxonomy" id="2315210"/>
    <lineage>
        <taxon>Eukaryota</taxon>
        <taxon>Sar</taxon>
        <taxon>Stramenopiles</taxon>
        <taxon>Bigyra</taxon>
        <taxon>Labyrinthulomycetes</taxon>
        <taxon>Thraustochytrida</taxon>
        <taxon>Thraustochytriidae</taxon>
        <taxon>Hondaea</taxon>
    </lineage>
</organism>
<keyword evidence="17" id="KW-1185">Reference proteome</keyword>
<keyword evidence="7" id="KW-0963">Cytoplasm</keyword>
<evidence type="ECO:0000256" key="13">
    <source>
        <dbReference type="ARBA" id="ARBA00048411"/>
    </source>
</evidence>
<dbReference type="AlphaFoldDB" id="A0A2R5GQM3"/>
<dbReference type="FunCoup" id="A0A2R5GQM3">
    <property type="interactions" value="319"/>
</dbReference>
<comment type="caution">
    <text evidence="16">The sequence shown here is derived from an EMBL/GenBank/DDBJ whole genome shotgun (WGS) entry which is preliminary data.</text>
</comment>
<dbReference type="OrthoDB" id="339900at2759"/>
<protein>
    <recommendedName>
        <fullName evidence="6">Uroporphyrinogen decarboxylase</fullName>
        <ecNumber evidence="5">4.1.1.37</ecNumber>
    </recommendedName>
</protein>
<dbReference type="SUPFAM" id="SSF51726">
    <property type="entry name" value="UROD/MetE-like"/>
    <property type="match status" value="1"/>
</dbReference>
<name>A0A2R5GQM3_9STRA</name>
<dbReference type="CDD" id="cd00717">
    <property type="entry name" value="URO-D"/>
    <property type="match status" value="1"/>
</dbReference>
<comment type="catalytic activity">
    <reaction evidence="13">
        <text>uroporphyrinogen III + 4 H(+) = coproporphyrinogen III + 4 CO2</text>
        <dbReference type="Rhea" id="RHEA:19865"/>
        <dbReference type="ChEBI" id="CHEBI:15378"/>
        <dbReference type="ChEBI" id="CHEBI:16526"/>
        <dbReference type="ChEBI" id="CHEBI:57308"/>
        <dbReference type="ChEBI" id="CHEBI:57309"/>
        <dbReference type="EC" id="4.1.1.37"/>
    </reaction>
    <physiologicalReaction direction="left-to-right" evidence="13">
        <dbReference type="Rhea" id="RHEA:19866"/>
    </physiologicalReaction>
</comment>
<keyword evidence="10" id="KW-0627">Porphyrin biosynthesis</keyword>
<feature type="region of interest" description="Disordered" evidence="14">
    <location>
        <begin position="49"/>
        <end position="71"/>
    </location>
</feature>
<evidence type="ECO:0000256" key="11">
    <source>
        <dbReference type="ARBA" id="ARBA00045708"/>
    </source>
</evidence>
<dbReference type="EC" id="4.1.1.37" evidence="5"/>
<comment type="subcellular location">
    <subcellularLocation>
        <location evidence="1">Cytoplasm</location>
        <location evidence="1">Cytosol</location>
    </subcellularLocation>
</comment>
<dbReference type="GO" id="GO:0005829">
    <property type="term" value="C:cytosol"/>
    <property type="evidence" value="ECO:0007669"/>
    <property type="project" value="UniProtKB-SubCell"/>
</dbReference>
<dbReference type="InterPro" id="IPR000257">
    <property type="entry name" value="Uroporphyrinogen_deCOase"/>
</dbReference>
<evidence type="ECO:0000256" key="7">
    <source>
        <dbReference type="ARBA" id="ARBA00022490"/>
    </source>
</evidence>
<gene>
    <name evidence="16" type="ORF">FCC1311_082832</name>
</gene>
<keyword evidence="8" id="KW-0210">Decarboxylase</keyword>